<dbReference type="RefSeq" id="WP_317794148.1">
    <property type="nucleotide sequence ID" value="NZ_AP028461.1"/>
</dbReference>
<feature type="domain" description="HTH tetR-type" evidence="6">
    <location>
        <begin position="8"/>
        <end position="68"/>
    </location>
</feature>
<keyword evidence="3 5" id="KW-0238">DNA-binding</keyword>
<proteinExistence type="predicted"/>
<dbReference type="InterPro" id="IPR001647">
    <property type="entry name" value="HTH_TetR"/>
</dbReference>
<keyword evidence="1" id="KW-0678">Repressor</keyword>
<name>A0ABW4AVH7_9ACTN</name>
<evidence type="ECO:0000259" key="6">
    <source>
        <dbReference type="PROSITE" id="PS50977"/>
    </source>
</evidence>
<organism evidence="7 8">
    <name type="scientific">Actinoplanes sichuanensis</name>
    <dbReference type="NCBI Taxonomy" id="512349"/>
    <lineage>
        <taxon>Bacteria</taxon>
        <taxon>Bacillati</taxon>
        <taxon>Actinomycetota</taxon>
        <taxon>Actinomycetes</taxon>
        <taxon>Micromonosporales</taxon>
        <taxon>Micromonosporaceae</taxon>
        <taxon>Actinoplanes</taxon>
    </lineage>
</organism>
<dbReference type="SUPFAM" id="SSF46689">
    <property type="entry name" value="Homeodomain-like"/>
    <property type="match status" value="1"/>
</dbReference>
<evidence type="ECO:0000256" key="2">
    <source>
        <dbReference type="ARBA" id="ARBA00023015"/>
    </source>
</evidence>
<dbReference type="Pfam" id="PF13977">
    <property type="entry name" value="TetR_C_6"/>
    <property type="match status" value="1"/>
</dbReference>
<evidence type="ECO:0000313" key="8">
    <source>
        <dbReference type="Proteomes" id="UP001597183"/>
    </source>
</evidence>
<dbReference type="Pfam" id="PF00440">
    <property type="entry name" value="TetR_N"/>
    <property type="match status" value="1"/>
</dbReference>
<dbReference type="InterPro" id="IPR009057">
    <property type="entry name" value="Homeodomain-like_sf"/>
</dbReference>
<evidence type="ECO:0000313" key="7">
    <source>
        <dbReference type="EMBL" id="MFD1374255.1"/>
    </source>
</evidence>
<reference evidence="8" key="1">
    <citation type="journal article" date="2019" name="Int. J. Syst. Evol. Microbiol.">
        <title>The Global Catalogue of Microorganisms (GCM) 10K type strain sequencing project: providing services to taxonomists for standard genome sequencing and annotation.</title>
        <authorList>
            <consortium name="The Broad Institute Genomics Platform"/>
            <consortium name="The Broad Institute Genome Sequencing Center for Infectious Disease"/>
            <person name="Wu L."/>
            <person name="Ma J."/>
        </authorList>
    </citation>
    <scope>NUCLEOTIDE SEQUENCE [LARGE SCALE GENOMIC DNA]</scope>
    <source>
        <strain evidence="8">CCM 7526</strain>
    </source>
</reference>
<keyword evidence="8" id="KW-1185">Reference proteome</keyword>
<evidence type="ECO:0000256" key="1">
    <source>
        <dbReference type="ARBA" id="ARBA00022491"/>
    </source>
</evidence>
<dbReference type="Gene3D" id="1.10.357.10">
    <property type="entry name" value="Tetracycline Repressor, domain 2"/>
    <property type="match status" value="1"/>
</dbReference>
<evidence type="ECO:0000256" key="4">
    <source>
        <dbReference type="ARBA" id="ARBA00023163"/>
    </source>
</evidence>
<feature type="DNA-binding region" description="H-T-H motif" evidence="5">
    <location>
        <begin position="31"/>
        <end position="50"/>
    </location>
</feature>
<dbReference type="SUPFAM" id="SSF48498">
    <property type="entry name" value="Tetracyclin repressor-like, C-terminal domain"/>
    <property type="match status" value="1"/>
</dbReference>
<dbReference type="InterPro" id="IPR039538">
    <property type="entry name" value="BetI_C"/>
</dbReference>
<dbReference type="InterPro" id="IPR050109">
    <property type="entry name" value="HTH-type_TetR-like_transc_reg"/>
</dbReference>
<dbReference type="EMBL" id="JBHTMK010000079">
    <property type="protein sequence ID" value="MFD1374255.1"/>
    <property type="molecule type" value="Genomic_DNA"/>
</dbReference>
<evidence type="ECO:0000256" key="3">
    <source>
        <dbReference type="ARBA" id="ARBA00023125"/>
    </source>
</evidence>
<dbReference type="PROSITE" id="PS50977">
    <property type="entry name" value="HTH_TETR_2"/>
    <property type="match status" value="1"/>
</dbReference>
<accession>A0ABW4AVH7</accession>
<keyword evidence="4" id="KW-0804">Transcription</keyword>
<dbReference type="InterPro" id="IPR036271">
    <property type="entry name" value="Tet_transcr_reg_TetR-rel_C_sf"/>
</dbReference>
<keyword evidence="2" id="KW-0805">Transcription regulation</keyword>
<comment type="caution">
    <text evidence="7">The sequence shown here is derived from an EMBL/GenBank/DDBJ whole genome shotgun (WGS) entry which is preliminary data.</text>
</comment>
<evidence type="ECO:0000256" key="5">
    <source>
        <dbReference type="PROSITE-ProRule" id="PRU00335"/>
    </source>
</evidence>
<sequence length="197" mass="21698">MPRFVDSETRRREILQAGLEILGENGLPGVTFRSVAARMGGSSTLVTHYYGTRRALIVDLTAYSIELGRQQLAKLENAAEGPAERLRTLLLWLVPLDEAGLREERARVSMMAAGPTEPEIEEFLDGWETEVRDLLGRHLADMVAPGEVAGLVDFLRAVTNGVVLSAVEHPQTWTRKRQESVVATALSVVLARTTPPR</sequence>
<dbReference type="PANTHER" id="PTHR30055">
    <property type="entry name" value="HTH-TYPE TRANSCRIPTIONAL REGULATOR RUTR"/>
    <property type="match status" value="1"/>
</dbReference>
<dbReference type="PANTHER" id="PTHR30055:SF226">
    <property type="entry name" value="HTH-TYPE TRANSCRIPTIONAL REGULATOR PKSA"/>
    <property type="match status" value="1"/>
</dbReference>
<dbReference type="Proteomes" id="UP001597183">
    <property type="component" value="Unassembled WGS sequence"/>
</dbReference>
<gene>
    <name evidence="7" type="ORF">ACFQ5G_53760</name>
</gene>
<protein>
    <submittedName>
        <fullName evidence="7">TetR/AcrR family transcriptional regulator</fullName>
    </submittedName>
</protein>